<reference evidence="4 5" key="1">
    <citation type="submission" date="2019-01" db="EMBL/GenBank/DDBJ databases">
        <title>Sequencing of cultivated peanut Arachis hypogaea provides insights into genome evolution and oil improvement.</title>
        <authorList>
            <person name="Chen X."/>
        </authorList>
    </citation>
    <scope>NUCLEOTIDE SEQUENCE [LARGE SCALE GENOMIC DNA]</scope>
    <source>
        <strain evidence="5">cv. Fuhuasheng</strain>
        <tissue evidence="4">Leaves</tissue>
    </source>
</reference>
<feature type="domain" description="CCHC-type" evidence="3">
    <location>
        <begin position="245"/>
        <end position="260"/>
    </location>
</feature>
<dbReference type="GO" id="GO:0008270">
    <property type="term" value="F:zinc ion binding"/>
    <property type="evidence" value="ECO:0007669"/>
    <property type="project" value="UniProtKB-KW"/>
</dbReference>
<evidence type="ECO:0000256" key="2">
    <source>
        <dbReference type="SAM" id="MobiDB-lite"/>
    </source>
</evidence>
<dbReference type="Proteomes" id="UP000289738">
    <property type="component" value="Chromosome B01"/>
</dbReference>
<evidence type="ECO:0000259" key="3">
    <source>
        <dbReference type="PROSITE" id="PS50158"/>
    </source>
</evidence>
<organism evidence="4 5">
    <name type="scientific">Arachis hypogaea</name>
    <name type="common">Peanut</name>
    <dbReference type="NCBI Taxonomy" id="3818"/>
    <lineage>
        <taxon>Eukaryota</taxon>
        <taxon>Viridiplantae</taxon>
        <taxon>Streptophyta</taxon>
        <taxon>Embryophyta</taxon>
        <taxon>Tracheophyta</taxon>
        <taxon>Spermatophyta</taxon>
        <taxon>Magnoliopsida</taxon>
        <taxon>eudicotyledons</taxon>
        <taxon>Gunneridae</taxon>
        <taxon>Pentapetalae</taxon>
        <taxon>rosids</taxon>
        <taxon>fabids</taxon>
        <taxon>Fabales</taxon>
        <taxon>Fabaceae</taxon>
        <taxon>Papilionoideae</taxon>
        <taxon>50 kb inversion clade</taxon>
        <taxon>dalbergioids sensu lato</taxon>
        <taxon>Dalbergieae</taxon>
        <taxon>Pterocarpus clade</taxon>
        <taxon>Arachis</taxon>
    </lineage>
</organism>
<keyword evidence="1" id="KW-0863">Zinc-finger</keyword>
<accession>A0A445AS29</accession>
<evidence type="ECO:0000256" key="1">
    <source>
        <dbReference type="PROSITE-ProRule" id="PRU00047"/>
    </source>
</evidence>
<evidence type="ECO:0000313" key="5">
    <source>
        <dbReference type="Proteomes" id="UP000289738"/>
    </source>
</evidence>
<dbReference type="InterPro" id="IPR004332">
    <property type="entry name" value="Transposase_MuDR"/>
</dbReference>
<dbReference type="Pfam" id="PF03108">
    <property type="entry name" value="DBD_Tnp_Mut"/>
    <property type="match status" value="1"/>
</dbReference>
<keyword evidence="1" id="KW-0479">Metal-binding</keyword>
<keyword evidence="5" id="KW-1185">Reference proteome</keyword>
<evidence type="ECO:0000313" key="4">
    <source>
        <dbReference type="EMBL" id="RYR29246.1"/>
    </source>
</evidence>
<feature type="compositionally biased region" description="Low complexity" evidence="2">
    <location>
        <begin position="297"/>
        <end position="315"/>
    </location>
</feature>
<dbReference type="SUPFAM" id="SSF57756">
    <property type="entry name" value="Retrovirus zinc finger-like domains"/>
    <property type="match status" value="1"/>
</dbReference>
<dbReference type="PROSITE" id="PS50158">
    <property type="entry name" value="ZF_CCHC"/>
    <property type="match status" value="1"/>
</dbReference>
<dbReference type="AlphaFoldDB" id="A0A445AS29"/>
<dbReference type="GO" id="GO:0003676">
    <property type="term" value="F:nucleic acid binding"/>
    <property type="evidence" value="ECO:0007669"/>
    <property type="project" value="InterPro"/>
</dbReference>
<feature type="region of interest" description="Disordered" evidence="2">
    <location>
        <begin position="256"/>
        <end position="320"/>
    </location>
</feature>
<keyword evidence="1" id="KW-0862">Zinc</keyword>
<dbReference type="Gene3D" id="4.10.60.10">
    <property type="entry name" value="Zinc finger, CCHC-type"/>
    <property type="match status" value="1"/>
</dbReference>
<name>A0A445AS29_ARAHY</name>
<feature type="compositionally biased region" description="Pro residues" evidence="2">
    <location>
        <begin position="260"/>
        <end position="290"/>
    </location>
</feature>
<dbReference type="InterPro" id="IPR001878">
    <property type="entry name" value="Znf_CCHC"/>
</dbReference>
<dbReference type="InterPro" id="IPR036875">
    <property type="entry name" value="Znf_CCHC_sf"/>
</dbReference>
<protein>
    <recommendedName>
        <fullName evidence="3">CCHC-type domain-containing protein</fullName>
    </recommendedName>
</protein>
<proteinExistence type="predicted"/>
<gene>
    <name evidence="4" type="ORF">Ahy_B01g053594</name>
</gene>
<dbReference type="EMBL" id="SDMP01000011">
    <property type="protein sequence ID" value="RYR29246.1"/>
    <property type="molecule type" value="Genomic_DNA"/>
</dbReference>
<comment type="caution">
    <text evidence="4">The sequence shown here is derived from an EMBL/GenBank/DDBJ whole genome shotgun (WGS) entry which is preliminary data.</text>
</comment>
<sequence>MRDLQQLDQLKVMKVSWRLMSKLGASLMDTRLKIWIVELEFKSLNQFKDAIKEHALLNGQDIRFRKSDKVRCRVVCKGKKGKCKWMCFASKVGGSDYFRIKTLNVKHSCGRSYSGRLASSNWISKKIANNISKGEEMKLATVIQTIQEKYMANISKKEGKRRGTWADNPTVCQAKGLLSIAYLAIYGKSISPINGENMWPKTQCNTIIPPIFKVKAGRPRMVRIREPDENISQTKYRKIGTSITCNNCGQYGHNRRHCPNPIPPNTPAPPTQLPNTPAPPLQPLNTPVPPSQLATLPTPASQPPIQSTPSSQPLLPVAPASQSLSKTKVFGVNRSGRLKIGVRKVTSQPPEHLDLTLD</sequence>